<evidence type="ECO:0000256" key="4">
    <source>
        <dbReference type="ARBA" id="ARBA00022723"/>
    </source>
</evidence>
<dbReference type="SUPFAM" id="SSF50022">
    <property type="entry name" value="ISP domain"/>
    <property type="match status" value="1"/>
</dbReference>
<proteinExistence type="predicted"/>
<dbReference type="GO" id="GO:0004497">
    <property type="term" value="F:monooxygenase activity"/>
    <property type="evidence" value="ECO:0007669"/>
    <property type="project" value="UniProtKB-ARBA"/>
</dbReference>
<dbReference type="GO" id="GO:0005737">
    <property type="term" value="C:cytoplasm"/>
    <property type="evidence" value="ECO:0007669"/>
    <property type="project" value="TreeGrafter"/>
</dbReference>
<dbReference type="GO" id="GO:0051537">
    <property type="term" value="F:2 iron, 2 sulfur cluster binding"/>
    <property type="evidence" value="ECO:0007669"/>
    <property type="project" value="UniProtKB-KW"/>
</dbReference>
<evidence type="ECO:0000313" key="13">
    <source>
        <dbReference type="Proteomes" id="UP001139384"/>
    </source>
</evidence>
<dbReference type="GO" id="GO:0046872">
    <property type="term" value="F:metal ion binding"/>
    <property type="evidence" value="ECO:0007669"/>
    <property type="project" value="UniProtKB-KW"/>
</dbReference>
<organism evidence="12 13">
    <name type="scientific">Streptomyces muensis</name>
    <dbReference type="NCBI Taxonomy" id="1077944"/>
    <lineage>
        <taxon>Bacteria</taxon>
        <taxon>Bacillati</taxon>
        <taxon>Actinomycetota</taxon>
        <taxon>Actinomycetes</taxon>
        <taxon>Kitasatosporales</taxon>
        <taxon>Streptomycetaceae</taxon>
        <taxon>Streptomyces</taxon>
    </lineage>
</organism>
<dbReference type="InterPro" id="IPR050584">
    <property type="entry name" value="Cholesterol_7-desaturase"/>
</dbReference>
<dbReference type="Gene3D" id="2.102.10.10">
    <property type="entry name" value="Rieske [2Fe-2S] iron-sulphur domain"/>
    <property type="match status" value="1"/>
</dbReference>
<gene>
    <name evidence="12" type="ORF">L0P92_03135</name>
</gene>
<keyword evidence="6" id="KW-0560">Oxidoreductase</keyword>
<keyword evidence="5" id="KW-1133">Transmembrane helix</keyword>
<comment type="caution">
    <text evidence="12">The sequence shown here is derived from an EMBL/GenBank/DDBJ whole genome shotgun (WGS) entry which is preliminary data.</text>
</comment>
<feature type="domain" description="Rieske" evidence="11">
    <location>
        <begin position="30"/>
        <end position="117"/>
    </location>
</feature>
<evidence type="ECO:0000256" key="6">
    <source>
        <dbReference type="ARBA" id="ARBA00023002"/>
    </source>
</evidence>
<evidence type="ECO:0000256" key="3">
    <source>
        <dbReference type="ARBA" id="ARBA00022714"/>
    </source>
</evidence>
<keyword evidence="2" id="KW-0812">Transmembrane</keyword>
<dbReference type="Proteomes" id="UP001139384">
    <property type="component" value="Unassembled WGS sequence"/>
</dbReference>
<sequence length="392" mass="40811">MTGTTTGSSPAADHRTPARPRPSVGLPDAWWPIAHGDEIGRHPRAFRIGTRDLAVYRDLQGVVRAVDDSCPHRRLPLSMGRITEDGHLQCAYHGWCFDGATGQCTAIPNLSRTERVPRGIKVAAFTTAENLADALGFGLRTRIAGAAVGEPSGEEPDGGTTMFDAVLADGLILVWTGASEPPDLGPLAEAQSSAHTVDGHTVTGTVLVRSAYTDLAEALVLNPGATLGLSGLLGAGPEVSAPVVRTGGSGAGATVTVERSRLARDLPRLATYEDASRRVVTCATTLSATTGLARMAVEPSGRHGGCHVLAALTPVGRYRTVLRWRATSSGTGAIVRSTLAAASSVRRRLIRTASDVPEAVADSVTTTVDDGLEALRSLRPAESFQHTQGGTP</sequence>
<evidence type="ECO:0000313" key="12">
    <source>
        <dbReference type="EMBL" id="MCF1592564.1"/>
    </source>
</evidence>
<accession>A0A9X1PU34</accession>
<dbReference type="GO" id="GO:0016705">
    <property type="term" value="F:oxidoreductase activity, acting on paired donors, with incorporation or reduction of molecular oxygen"/>
    <property type="evidence" value="ECO:0007669"/>
    <property type="project" value="UniProtKB-ARBA"/>
</dbReference>
<keyword evidence="9" id="KW-0472">Membrane</keyword>
<evidence type="ECO:0000256" key="5">
    <source>
        <dbReference type="ARBA" id="ARBA00022989"/>
    </source>
</evidence>
<dbReference type="PROSITE" id="PS51296">
    <property type="entry name" value="RIESKE"/>
    <property type="match status" value="1"/>
</dbReference>
<reference evidence="12" key="1">
    <citation type="submission" date="2022-01" db="EMBL/GenBank/DDBJ databases">
        <title>Draft Genome Sequences of Seven Type Strains of the Genus Streptomyces.</title>
        <authorList>
            <person name="Aziz S."/>
            <person name="Coretto E."/>
            <person name="Chronakova A."/>
            <person name="Sproer C."/>
            <person name="Huber K."/>
            <person name="Nouioui I."/>
            <person name="Gross H."/>
        </authorList>
    </citation>
    <scope>NUCLEOTIDE SEQUENCE</scope>
    <source>
        <strain evidence="12">DSM 103493</strain>
    </source>
</reference>
<dbReference type="InterPro" id="IPR017941">
    <property type="entry name" value="Rieske_2Fe-2S"/>
</dbReference>
<keyword evidence="13" id="KW-1185">Reference proteome</keyword>
<dbReference type="AlphaFoldDB" id="A0A9X1PU34"/>
<keyword evidence="4" id="KW-0479">Metal-binding</keyword>
<keyword evidence="8" id="KW-0411">Iron-sulfur</keyword>
<dbReference type="PANTHER" id="PTHR21266:SF32">
    <property type="entry name" value="CHOLESTEROL 7-DESATURASE NVD"/>
    <property type="match status" value="1"/>
</dbReference>
<evidence type="ECO:0000256" key="10">
    <source>
        <dbReference type="SAM" id="MobiDB-lite"/>
    </source>
</evidence>
<evidence type="ECO:0000259" key="11">
    <source>
        <dbReference type="PROSITE" id="PS51296"/>
    </source>
</evidence>
<protein>
    <submittedName>
        <fullName evidence="12">Rieske 2Fe-2S domain-containing protein</fullName>
    </submittedName>
</protein>
<dbReference type="EMBL" id="JAKEIP010000006">
    <property type="protein sequence ID" value="MCF1592564.1"/>
    <property type="molecule type" value="Genomic_DNA"/>
</dbReference>
<comment type="subcellular location">
    <subcellularLocation>
        <location evidence="1">Membrane</location>
    </subcellularLocation>
</comment>
<evidence type="ECO:0000256" key="2">
    <source>
        <dbReference type="ARBA" id="ARBA00022692"/>
    </source>
</evidence>
<dbReference type="PANTHER" id="PTHR21266">
    <property type="entry name" value="IRON-SULFUR DOMAIN CONTAINING PROTEIN"/>
    <property type="match status" value="1"/>
</dbReference>
<evidence type="ECO:0000256" key="8">
    <source>
        <dbReference type="ARBA" id="ARBA00023014"/>
    </source>
</evidence>
<dbReference type="InterPro" id="IPR036922">
    <property type="entry name" value="Rieske_2Fe-2S_sf"/>
</dbReference>
<evidence type="ECO:0000256" key="9">
    <source>
        <dbReference type="ARBA" id="ARBA00023136"/>
    </source>
</evidence>
<evidence type="ECO:0000256" key="1">
    <source>
        <dbReference type="ARBA" id="ARBA00004370"/>
    </source>
</evidence>
<keyword evidence="7" id="KW-0408">Iron</keyword>
<dbReference type="Pfam" id="PF00355">
    <property type="entry name" value="Rieske"/>
    <property type="match status" value="1"/>
</dbReference>
<name>A0A9X1PU34_STRM4</name>
<dbReference type="RefSeq" id="WP_234760873.1">
    <property type="nucleotide sequence ID" value="NZ_JAKEIP010000006.1"/>
</dbReference>
<evidence type="ECO:0000256" key="7">
    <source>
        <dbReference type="ARBA" id="ARBA00023004"/>
    </source>
</evidence>
<keyword evidence="3" id="KW-0001">2Fe-2S</keyword>
<feature type="region of interest" description="Disordered" evidence="10">
    <location>
        <begin position="1"/>
        <end position="25"/>
    </location>
</feature>
<dbReference type="GO" id="GO:0016020">
    <property type="term" value="C:membrane"/>
    <property type="evidence" value="ECO:0007669"/>
    <property type="project" value="UniProtKB-SubCell"/>
</dbReference>